<dbReference type="RefSeq" id="WP_345477367.1">
    <property type="nucleotide sequence ID" value="NZ_BAABLW010000007.1"/>
</dbReference>
<dbReference type="Proteomes" id="UP001500368">
    <property type="component" value="Unassembled WGS sequence"/>
</dbReference>
<keyword evidence="3" id="KW-1003">Cell membrane</keyword>
<reference evidence="10" key="1">
    <citation type="journal article" date="2019" name="Int. J. Syst. Evol. Microbiol.">
        <title>The Global Catalogue of Microorganisms (GCM) 10K type strain sequencing project: providing services to taxonomists for standard genome sequencing and annotation.</title>
        <authorList>
            <consortium name="The Broad Institute Genomics Platform"/>
            <consortium name="The Broad Institute Genome Sequencing Center for Infectious Disease"/>
            <person name="Wu L."/>
            <person name="Ma J."/>
        </authorList>
    </citation>
    <scope>NUCLEOTIDE SEQUENCE [LARGE SCALE GENOMIC DNA]</scope>
    <source>
        <strain evidence="10">JCM 19129</strain>
    </source>
</reference>
<dbReference type="PANTHER" id="PTHR42709">
    <property type="entry name" value="ALKALINE PHOSPHATASE LIKE PROTEIN"/>
    <property type="match status" value="1"/>
</dbReference>
<evidence type="ECO:0000313" key="9">
    <source>
        <dbReference type="EMBL" id="GAA4919463.1"/>
    </source>
</evidence>
<accession>A0ABP9FZB1</accession>
<evidence type="ECO:0000256" key="1">
    <source>
        <dbReference type="ARBA" id="ARBA00004651"/>
    </source>
</evidence>
<keyword evidence="6 7" id="KW-0472">Membrane</keyword>
<evidence type="ECO:0000256" key="3">
    <source>
        <dbReference type="ARBA" id="ARBA00022475"/>
    </source>
</evidence>
<evidence type="ECO:0000256" key="4">
    <source>
        <dbReference type="ARBA" id="ARBA00022692"/>
    </source>
</evidence>
<comment type="subcellular location">
    <subcellularLocation>
        <location evidence="1">Cell membrane</location>
        <topology evidence="1">Multi-pass membrane protein</topology>
    </subcellularLocation>
</comment>
<keyword evidence="5 7" id="KW-1133">Transmembrane helix</keyword>
<proteinExistence type="inferred from homology"/>
<evidence type="ECO:0000256" key="2">
    <source>
        <dbReference type="ARBA" id="ARBA00010792"/>
    </source>
</evidence>
<dbReference type="Pfam" id="PF09335">
    <property type="entry name" value="VTT_dom"/>
    <property type="match status" value="1"/>
</dbReference>
<sequence length="212" mass="23318">MRATESESILTQIADWAVSLMDLIGAPGAGLAVALENLFPPIPSEVILPLAGLAASRGSFTLAEALLWTTVGSVVGAYLLYALGALLGAGRLRRIAERVPLLHAADVDRTVAWFHRHGRLAVFFGRMLPVFRSLISIPAGVSRMPLWQFGLMTMAGSFLWNTIFILAGYFLGENWHVVERYASILQYVVLVALALGILWFILRRVQTSRRQE</sequence>
<feature type="transmembrane region" description="Helical" evidence="7">
    <location>
        <begin position="65"/>
        <end position="88"/>
    </location>
</feature>
<evidence type="ECO:0000256" key="5">
    <source>
        <dbReference type="ARBA" id="ARBA00022989"/>
    </source>
</evidence>
<evidence type="ECO:0000256" key="7">
    <source>
        <dbReference type="SAM" id="Phobius"/>
    </source>
</evidence>
<evidence type="ECO:0000256" key="6">
    <source>
        <dbReference type="ARBA" id="ARBA00023136"/>
    </source>
</evidence>
<feature type="domain" description="VTT" evidence="8">
    <location>
        <begin position="42"/>
        <end position="169"/>
    </location>
</feature>
<comment type="similarity">
    <text evidence="2">Belongs to the DedA family.</text>
</comment>
<organism evidence="9 10">
    <name type="scientific">Nesterenkonia rhizosphaerae</name>
    <dbReference type="NCBI Taxonomy" id="1348272"/>
    <lineage>
        <taxon>Bacteria</taxon>
        <taxon>Bacillati</taxon>
        <taxon>Actinomycetota</taxon>
        <taxon>Actinomycetes</taxon>
        <taxon>Micrococcales</taxon>
        <taxon>Micrococcaceae</taxon>
        <taxon>Nesterenkonia</taxon>
    </lineage>
</organism>
<name>A0ABP9FZB1_9MICC</name>
<keyword evidence="10" id="KW-1185">Reference proteome</keyword>
<gene>
    <name evidence="9" type="ORF">GCM10025790_14210</name>
</gene>
<comment type="caution">
    <text evidence="9">The sequence shown here is derived from an EMBL/GenBank/DDBJ whole genome shotgun (WGS) entry which is preliminary data.</text>
</comment>
<dbReference type="InterPro" id="IPR051311">
    <property type="entry name" value="DedA_domain"/>
</dbReference>
<evidence type="ECO:0000259" key="8">
    <source>
        <dbReference type="Pfam" id="PF09335"/>
    </source>
</evidence>
<dbReference type="PANTHER" id="PTHR42709:SF6">
    <property type="entry name" value="UNDECAPRENYL PHOSPHATE TRANSPORTER A"/>
    <property type="match status" value="1"/>
</dbReference>
<dbReference type="EMBL" id="BAABLW010000007">
    <property type="protein sequence ID" value="GAA4919463.1"/>
    <property type="molecule type" value="Genomic_DNA"/>
</dbReference>
<feature type="transmembrane region" description="Helical" evidence="7">
    <location>
        <begin position="184"/>
        <end position="202"/>
    </location>
</feature>
<evidence type="ECO:0000313" key="10">
    <source>
        <dbReference type="Proteomes" id="UP001500368"/>
    </source>
</evidence>
<feature type="transmembrane region" description="Helical" evidence="7">
    <location>
        <begin position="149"/>
        <end position="172"/>
    </location>
</feature>
<dbReference type="InterPro" id="IPR032816">
    <property type="entry name" value="VTT_dom"/>
</dbReference>
<protein>
    <recommendedName>
        <fullName evidence="8">VTT domain-containing protein</fullName>
    </recommendedName>
</protein>
<keyword evidence="4 7" id="KW-0812">Transmembrane</keyword>